<organism evidence="1 2">
    <name type="scientific">Datura stramonium</name>
    <name type="common">Jimsonweed</name>
    <name type="synonym">Common thornapple</name>
    <dbReference type="NCBI Taxonomy" id="4076"/>
    <lineage>
        <taxon>Eukaryota</taxon>
        <taxon>Viridiplantae</taxon>
        <taxon>Streptophyta</taxon>
        <taxon>Embryophyta</taxon>
        <taxon>Tracheophyta</taxon>
        <taxon>Spermatophyta</taxon>
        <taxon>Magnoliopsida</taxon>
        <taxon>eudicotyledons</taxon>
        <taxon>Gunneridae</taxon>
        <taxon>Pentapetalae</taxon>
        <taxon>asterids</taxon>
        <taxon>lamiids</taxon>
        <taxon>Solanales</taxon>
        <taxon>Solanaceae</taxon>
        <taxon>Solanoideae</taxon>
        <taxon>Datureae</taxon>
        <taxon>Datura</taxon>
    </lineage>
</organism>
<name>A0ABS8VER3_DATST</name>
<comment type="caution">
    <text evidence="1">The sequence shown here is derived from an EMBL/GenBank/DDBJ whole genome shotgun (WGS) entry which is preliminary data.</text>
</comment>
<reference evidence="1 2" key="1">
    <citation type="journal article" date="2021" name="BMC Genomics">
        <title>Datura genome reveals duplications of psychoactive alkaloid biosynthetic genes and high mutation rate following tissue culture.</title>
        <authorList>
            <person name="Rajewski A."/>
            <person name="Carter-House D."/>
            <person name="Stajich J."/>
            <person name="Litt A."/>
        </authorList>
    </citation>
    <scope>NUCLEOTIDE SEQUENCE [LARGE SCALE GENOMIC DNA]</scope>
    <source>
        <strain evidence="1">AR-01</strain>
    </source>
</reference>
<dbReference type="EMBL" id="JACEIK010004221">
    <property type="protein sequence ID" value="MCD9644663.1"/>
    <property type="molecule type" value="Genomic_DNA"/>
</dbReference>
<keyword evidence="2" id="KW-1185">Reference proteome</keyword>
<protein>
    <submittedName>
        <fullName evidence="1">Uncharacterized protein</fullName>
    </submittedName>
</protein>
<evidence type="ECO:0000313" key="1">
    <source>
        <dbReference type="EMBL" id="MCD9644663.1"/>
    </source>
</evidence>
<proteinExistence type="predicted"/>
<sequence>MDSSMCSSAPDPEMWIIQGTLAWRTPPVRTGFETKLLLRRIDGAIQLSLEHRFRFSLNGKIKWSTLTTHLHRPRTTEITPFILGYGGIIPFEPFFLDSKSEMGAGYFLKTCQGKEEGEQAHLESAVQRRISGSSPGWPSCARKRIEEASDYFMHAHPAPGGYSSVGRAPLLQLGRCDYGLDFESAALPRFPHLRPLGKRIKLALANSLMLSPFNPFERNAAKEKEGKIMDRPHHLPPRRNYEITQGRLRHQGVTDRS</sequence>
<accession>A0ABS8VER3</accession>
<dbReference type="Proteomes" id="UP000823775">
    <property type="component" value="Unassembled WGS sequence"/>
</dbReference>
<evidence type="ECO:0000313" key="2">
    <source>
        <dbReference type="Proteomes" id="UP000823775"/>
    </source>
</evidence>
<gene>
    <name evidence="1" type="ORF">HAX54_033069</name>
</gene>